<feature type="domain" description="Alpha/beta hydrolase fold-3" evidence="3">
    <location>
        <begin position="83"/>
        <end position="289"/>
    </location>
</feature>
<dbReference type="PROSITE" id="PS01173">
    <property type="entry name" value="LIPASE_GDXG_HIS"/>
    <property type="match status" value="1"/>
</dbReference>
<keyword evidence="2" id="KW-0378">Hydrolase</keyword>
<gene>
    <name evidence="4" type="primary">aes</name>
    <name evidence="4" type="ORF">GCM10017567_24520</name>
</gene>
<organism evidence="4 5">
    <name type="scientific">Amycolatopsis bullii</name>
    <dbReference type="NCBI Taxonomy" id="941987"/>
    <lineage>
        <taxon>Bacteria</taxon>
        <taxon>Bacillati</taxon>
        <taxon>Actinomycetota</taxon>
        <taxon>Actinomycetes</taxon>
        <taxon>Pseudonocardiales</taxon>
        <taxon>Pseudonocardiaceae</taxon>
        <taxon>Amycolatopsis</taxon>
    </lineage>
</organism>
<dbReference type="Proteomes" id="UP000649955">
    <property type="component" value="Unassembled WGS sequence"/>
</dbReference>
<evidence type="ECO:0000313" key="5">
    <source>
        <dbReference type="Proteomes" id="UP000649955"/>
    </source>
</evidence>
<comment type="similarity">
    <text evidence="1">Belongs to the 'GDXG' lipolytic enzyme family.</text>
</comment>
<proteinExistence type="inferred from homology"/>
<dbReference type="InterPro" id="IPR029058">
    <property type="entry name" value="AB_hydrolase_fold"/>
</dbReference>
<dbReference type="PANTHER" id="PTHR48081:SF8">
    <property type="entry name" value="ALPHA_BETA HYDROLASE FOLD-3 DOMAIN-CONTAINING PROTEIN-RELATED"/>
    <property type="match status" value="1"/>
</dbReference>
<protein>
    <submittedName>
        <fullName evidence="4">Esterase</fullName>
    </submittedName>
</protein>
<dbReference type="PANTHER" id="PTHR48081">
    <property type="entry name" value="AB HYDROLASE SUPERFAMILY PROTEIN C4A8.06C"/>
    <property type="match status" value="1"/>
</dbReference>
<dbReference type="EMBL" id="BNAW01000007">
    <property type="protein sequence ID" value="GHG07162.1"/>
    <property type="molecule type" value="Genomic_DNA"/>
</dbReference>
<dbReference type="Gene3D" id="3.40.50.1820">
    <property type="entry name" value="alpha/beta hydrolase"/>
    <property type="match status" value="1"/>
</dbReference>
<evidence type="ECO:0000313" key="4">
    <source>
        <dbReference type="EMBL" id="GHG07162.1"/>
    </source>
</evidence>
<dbReference type="InterPro" id="IPR013094">
    <property type="entry name" value="AB_hydrolase_3"/>
</dbReference>
<evidence type="ECO:0000256" key="2">
    <source>
        <dbReference type="ARBA" id="ARBA00022801"/>
    </source>
</evidence>
<evidence type="ECO:0000259" key="3">
    <source>
        <dbReference type="Pfam" id="PF07859"/>
    </source>
</evidence>
<name>A0ABQ3K8V4_9PSEU</name>
<dbReference type="InterPro" id="IPR050300">
    <property type="entry name" value="GDXG_lipolytic_enzyme"/>
</dbReference>
<accession>A0ABQ3K8V4</accession>
<dbReference type="InterPro" id="IPR002168">
    <property type="entry name" value="Lipase_GDXG_HIS_AS"/>
</dbReference>
<reference evidence="5" key="1">
    <citation type="journal article" date="2019" name="Int. J. Syst. Evol. Microbiol.">
        <title>The Global Catalogue of Microorganisms (GCM) 10K type strain sequencing project: providing services to taxonomists for standard genome sequencing and annotation.</title>
        <authorList>
            <consortium name="The Broad Institute Genomics Platform"/>
            <consortium name="The Broad Institute Genome Sequencing Center for Infectious Disease"/>
            <person name="Wu L."/>
            <person name="Ma J."/>
        </authorList>
    </citation>
    <scope>NUCLEOTIDE SEQUENCE [LARGE SCALE GENOMIC DNA]</scope>
    <source>
        <strain evidence="5">CGMCC 4.7680</strain>
    </source>
</reference>
<comment type="caution">
    <text evidence="4">The sequence shown here is derived from an EMBL/GenBank/DDBJ whole genome shotgun (WGS) entry which is preliminary data.</text>
</comment>
<keyword evidence="5" id="KW-1185">Reference proteome</keyword>
<sequence length="316" mass="33675">MTYAIDPELLPWLDMLPAVTLTDHESLLAARSSMAQLSQVLPAYEPAHPVDVRNVSVPGPSDAPDVPVRVYAPANRTAAVPGLLYIHGGGFVMGDLDTFDAHVLRLVDELGIVIVSVDYRLAPEHPFPAPVEDCYAALTWAAAKADELGIDPARLGVAGESAGGGLSAAVALLARDRGGPQLCFQYLGIPELDDRLDTPSMRAYTDTPIWNRPNAVHSWTSYLGAEPGGEDVSPYAAPARATDLAGLPPAFVTTCQFDPLRDEGIAYAQRLAHAGVPVDLRLYPGTFHGSSLVETAAISRRMFADELDALRRGLAC</sequence>
<dbReference type="RefSeq" id="WP_191309405.1">
    <property type="nucleotide sequence ID" value="NZ_BNAW01000007.1"/>
</dbReference>
<dbReference type="Pfam" id="PF07859">
    <property type="entry name" value="Abhydrolase_3"/>
    <property type="match status" value="1"/>
</dbReference>
<evidence type="ECO:0000256" key="1">
    <source>
        <dbReference type="ARBA" id="ARBA00010515"/>
    </source>
</evidence>
<dbReference type="SUPFAM" id="SSF53474">
    <property type="entry name" value="alpha/beta-Hydrolases"/>
    <property type="match status" value="1"/>
</dbReference>